<feature type="compositionally biased region" description="Basic and acidic residues" evidence="1">
    <location>
        <begin position="260"/>
        <end position="283"/>
    </location>
</feature>
<organism evidence="3 4">
    <name type="scientific">Microdochium trichocladiopsis</name>
    <dbReference type="NCBI Taxonomy" id="1682393"/>
    <lineage>
        <taxon>Eukaryota</taxon>
        <taxon>Fungi</taxon>
        <taxon>Dikarya</taxon>
        <taxon>Ascomycota</taxon>
        <taxon>Pezizomycotina</taxon>
        <taxon>Sordariomycetes</taxon>
        <taxon>Xylariomycetidae</taxon>
        <taxon>Xylariales</taxon>
        <taxon>Microdochiaceae</taxon>
        <taxon>Microdochium</taxon>
    </lineage>
</organism>
<dbReference type="EMBL" id="JAGTJQ010000001">
    <property type="protein sequence ID" value="KAH7040051.1"/>
    <property type="molecule type" value="Genomic_DNA"/>
</dbReference>
<evidence type="ECO:0000259" key="2">
    <source>
        <dbReference type="SMART" id="SM01083"/>
    </source>
</evidence>
<feature type="compositionally biased region" description="Basic and acidic residues" evidence="1">
    <location>
        <begin position="123"/>
        <end position="153"/>
    </location>
</feature>
<accession>A0A9P8YIP3</accession>
<protein>
    <recommendedName>
        <fullName evidence="2">CBF1-interacting co-repressor CIR N-terminal domain-containing protein</fullName>
    </recommendedName>
</protein>
<dbReference type="GeneID" id="70192479"/>
<evidence type="ECO:0000313" key="3">
    <source>
        <dbReference type="EMBL" id="KAH7040051.1"/>
    </source>
</evidence>
<name>A0A9P8YIP3_9PEZI</name>
<dbReference type="OrthoDB" id="2159131at2759"/>
<feature type="compositionally biased region" description="Basic and acidic residues" evidence="1">
    <location>
        <begin position="296"/>
        <end position="321"/>
    </location>
</feature>
<feature type="compositionally biased region" description="Basic and acidic residues" evidence="1">
    <location>
        <begin position="171"/>
        <end position="218"/>
    </location>
</feature>
<dbReference type="InterPro" id="IPR039875">
    <property type="entry name" value="LENG1-like"/>
</dbReference>
<gene>
    <name evidence="3" type="ORF">B0I36DRAFT_4795</name>
</gene>
<sequence length="394" mass="45476">MPLHLLGKKSWNVYNQANIDRVRRDEAEAAAREEAEEQRQQENDAARRLAILRGEEPPPLLLPAASEGLADSSSSSRRRPPSHGGDQQHDGDGSRVKYERPNPGDDRGGRRKRKRWGGDDTDFEMRIARDRVGARRGDDDADKGGDGNEETRSRHGPHEHRPRNDAPIVDHSGHIDLFPEERDRAMKENDKRLRDSSNNKHKNPDAEREKANKQREVEDQYTMRFSNAAGRDAAGQLTGGKGPWYAGHGSLLEEATSSETPRRDAFGREDPGRKARDEMRIDASDPLAMMKRGAAKVREVEKERQKANEERELELRALRKEERRRREKRSRRHRGGSADSLDGFSLDKPDHSRDKAHHSRTHRESDRTRSRDRHHRDERRHHRHSDSHKHDHRH</sequence>
<feature type="domain" description="CBF1-interacting co-repressor CIR N-terminal" evidence="2">
    <location>
        <begin position="10"/>
        <end position="46"/>
    </location>
</feature>
<keyword evidence="4" id="KW-1185">Reference proteome</keyword>
<comment type="caution">
    <text evidence="3">The sequence shown here is derived from an EMBL/GenBank/DDBJ whole genome shotgun (WGS) entry which is preliminary data.</text>
</comment>
<dbReference type="AlphaFoldDB" id="A0A9P8YIP3"/>
<feature type="region of interest" description="Disordered" evidence="1">
    <location>
        <begin position="18"/>
        <end position="394"/>
    </location>
</feature>
<reference evidence="3" key="1">
    <citation type="journal article" date="2021" name="Nat. Commun.">
        <title>Genetic determinants of endophytism in the Arabidopsis root mycobiome.</title>
        <authorList>
            <person name="Mesny F."/>
            <person name="Miyauchi S."/>
            <person name="Thiergart T."/>
            <person name="Pickel B."/>
            <person name="Atanasova L."/>
            <person name="Karlsson M."/>
            <person name="Huettel B."/>
            <person name="Barry K.W."/>
            <person name="Haridas S."/>
            <person name="Chen C."/>
            <person name="Bauer D."/>
            <person name="Andreopoulos W."/>
            <person name="Pangilinan J."/>
            <person name="LaButti K."/>
            <person name="Riley R."/>
            <person name="Lipzen A."/>
            <person name="Clum A."/>
            <person name="Drula E."/>
            <person name="Henrissat B."/>
            <person name="Kohler A."/>
            <person name="Grigoriev I.V."/>
            <person name="Martin F.M."/>
            <person name="Hacquard S."/>
        </authorList>
    </citation>
    <scope>NUCLEOTIDE SEQUENCE</scope>
    <source>
        <strain evidence="3">MPI-CAGE-CH-0230</strain>
    </source>
</reference>
<dbReference type="InterPro" id="IPR019339">
    <property type="entry name" value="CIR_N_dom"/>
</dbReference>
<feature type="compositionally biased region" description="Basic residues" evidence="1">
    <location>
        <begin position="322"/>
        <end position="335"/>
    </location>
</feature>
<dbReference type="SMART" id="SM01083">
    <property type="entry name" value="Cir_N"/>
    <property type="match status" value="1"/>
</dbReference>
<feature type="compositionally biased region" description="Low complexity" evidence="1">
    <location>
        <begin position="62"/>
        <end position="75"/>
    </location>
</feature>
<proteinExistence type="predicted"/>
<feature type="compositionally biased region" description="Basic and acidic residues" evidence="1">
    <location>
        <begin position="20"/>
        <end position="47"/>
    </location>
</feature>
<feature type="compositionally biased region" description="Basic and acidic residues" evidence="1">
    <location>
        <begin position="86"/>
        <end position="108"/>
    </location>
</feature>
<evidence type="ECO:0000256" key="1">
    <source>
        <dbReference type="SAM" id="MobiDB-lite"/>
    </source>
</evidence>
<feature type="compositionally biased region" description="Basic residues" evidence="1">
    <location>
        <begin position="370"/>
        <end position="394"/>
    </location>
</feature>
<evidence type="ECO:0000313" key="4">
    <source>
        <dbReference type="Proteomes" id="UP000756346"/>
    </source>
</evidence>
<dbReference type="PANTHER" id="PTHR22093">
    <property type="entry name" value="LEUKOCYTE RECEPTOR CLUSTER LRC MEMBER 1"/>
    <property type="match status" value="1"/>
</dbReference>
<dbReference type="PANTHER" id="PTHR22093:SF0">
    <property type="entry name" value="LEUKOCYTE RECEPTOR CLUSTER MEMBER 1"/>
    <property type="match status" value="1"/>
</dbReference>
<dbReference type="Pfam" id="PF10197">
    <property type="entry name" value="Cir_N"/>
    <property type="match status" value="1"/>
</dbReference>
<dbReference type="RefSeq" id="XP_046018106.1">
    <property type="nucleotide sequence ID" value="XM_046162933.1"/>
</dbReference>
<dbReference type="Proteomes" id="UP000756346">
    <property type="component" value="Unassembled WGS sequence"/>
</dbReference>